<evidence type="ECO:0000313" key="4">
    <source>
        <dbReference type="Proteomes" id="UP000076842"/>
    </source>
</evidence>
<dbReference type="InParanoid" id="A0A165IAM5"/>
<feature type="compositionally biased region" description="Polar residues" evidence="1">
    <location>
        <begin position="139"/>
        <end position="154"/>
    </location>
</feature>
<dbReference type="Proteomes" id="UP000076842">
    <property type="component" value="Unassembled WGS sequence"/>
</dbReference>
<evidence type="ECO:0000256" key="2">
    <source>
        <dbReference type="SAM" id="Phobius"/>
    </source>
</evidence>
<feature type="region of interest" description="Disordered" evidence="1">
    <location>
        <begin position="139"/>
        <end position="172"/>
    </location>
</feature>
<gene>
    <name evidence="3" type="ORF">CALCODRAFT_492679</name>
</gene>
<keyword evidence="2" id="KW-0812">Transmembrane</keyword>
<protein>
    <submittedName>
        <fullName evidence="3">Uncharacterized protein</fullName>
    </submittedName>
</protein>
<dbReference type="AlphaFoldDB" id="A0A165IAM5"/>
<dbReference type="EMBL" id="KV423932">
    <property type="protein sequence ID" value="KZT60329.1"/>
    <property type="molecule type" value="Genomic_DNA"/>
</dbReference>
<proteinExistence type="predicted"/>
<evidence type="ECO:0000313" key="3">
    <source>
        <dbReference type="EMBL" id="KZT60329.1"/>
    </source>
</evidence>
<keyword evidence="2" id="KW-0472">Membrane</keyword>
<sequence>MDYSDPAMVNDDTDFLNNLGGFVVPIPAWDQDINRDPMSMPAPQAPALPAMNNVADFLDIPVNDSIPPNLTWDQFINMNPLPAPAPQLPNSTTMKNTAMPTAPIAAVPQHISTAFALPQAPQALEESPIAGREAETIAGANSMNGAEMSNNAATSKKRGSRGPPVAKTGARKPVDVEITRYKHKEVKSKDRRIVKYEHKHYNSSSNGPRDRLFLNYMPEVVHVGWGLPLLMAIAGGVLVWLIGRMF</sequence>
<feature type="transmembrane region" description="Helical" evidence="2">
    <location>
        <begin position="223"/>
        <end position="243"/>
    </location>
</feature>
<name>A0A165IAM5_9BASI</name>
<accession>A0A165IAM5</accession>
<reference evidence="3 4" key="1">
    <citation type="journal article" date="2016" name="Mol. Biol. Evol.">
        <title>Comparative Genomics of Early-Diverging Mushroom-Forming Fungi Provides Insights into the Origins of Lignocellulose Decay Capabilities.</title>
        <authorList>
            <person name="Nagy L.G."/>
            <person name="Riley R."/>
            <person name="Tritt A."/>
            <person name="Adam C."/>
            <person name="Daum C."/>
            <person name="Floudas D."/>
            <person name="Sun H."/>
            <person name="Yadav J.S."/>
            <person name="Pangilinan J."/>
            <person name="Larsson K.H."/>
            <person name="Matsuura K."/>
            <person name="Barry K."/>
            <person name="Labutti K."/>
            <person name="Kuo R."/>
            <person name="Ohm R.A."/>
            <person name="Bhattacharya S.S."/>
            <person name="Shirouzu T."/>
            <person name="Yoshinaga Y."/>
            <person name="Martin F.M."/>
            <person name="Grigoriev I.V."/>
            <person name="Hibbett D.S."/>
        </authorList>
    </citation>
    <scope>NUCLEOTIDE SEQUENCE [LARGE SCALE GENOMIC DNA]</scope>
    <source>
        <strain evidence="3 4">HHB12733</strain>
    </source>
</reference>
<keyword evidence="2" id="KW-1133">Transmembrane helix</keyword>
<keyword evidence="4" id="KW-1185">Reference proteome</keyword>
<evidence type="ECO:0000256" key="1">
    <source>
        <dbReference type="SAM" id="MobiDB-lite"/>
    </source>
</evidence>
<organism evidence="3 4">
    <name type="scientific">Calocera cornea HHB12733</name>
    <dbReference type="NCBI Taxonomy" id="1353952"/>
    <lineage>
        <taxon>Eukaryota</taxon>
        <taxon>Fungi</taxon>
        <taxon>Dikarya</taxon>
        <taxon>Basidiomycota</taxon>
        <taxon>Agaricomycotina</taxon>
        <taxon>Dacrymycetes</taxon>
        <taxon>Dacrymycetales</taxon>
        <taxon>Dacrymycetaceae</taxon>
        <taxon>Calocera</taxon>
    </lineage>
</organism>